<dbReference type="Proteomes" id="UP000694846">
    <property type="component" value="Unplaced"/>
</dbReference>
<proteinExistence type="predicted"/>
<evidence type="ECO:0000313" key="3">
    <source>
        <dbReference type="RefSeq" id="XP_025405474.1"/>
    </source>
</evidence>
<sequence>MLNYYMVTQKTECDDDVPNNQSFEEFILKIHTELDKYYKSQSIYIWSSFDWLNGLHIFTEFQSSEALNDIKECIISLKQERVPIIEMYNQLLPWNLNLKTLVDFKTLTDKYFLDKLLGFIWRQVRIIIYYFEYTPVANISNEIFRRLNVSTKWYYTGTSELNNILFLTEETSRVINTMASLIQMLETVSVTAIDHFLKAVNNIQNSYEGMGNNVDMSLNINGTNFAIQLNQTFLNNCYDALNYINNYIWIINKSKVLNNNLDTYNLDENCKTDSLDHVFTENQLSSSVSAVNIPTEDEGDNTQSKRKRED</sequence>
<dbReference type="GeneID" id="112679774"/>
<evidence type="ECO:0000256" key="1">
    <source>
        <dbReference type="SAM" id="MobiDB-lite"/>
    </source>
</evidence>
<evidence type="ECO:0000313" key="2">
    <source>
        <dbReference type="Proteomes" id="UP000694846"/>
    </source>
</evidence>
<dbReference type="RefSeq" id="XP_025405474.1">
    <property type="nucleotide sequence ID" value="XM_025549689.1"/>
</dbReference>
<dbReference type="AlphaFoldDB" id="A0A8B8F3V8"/>
<accession>A0A8B8F3V8</accession>
<reference evidence="3" key="1">
    <citation type="submission" date="2025-08" db="UniProtKB">
        <authorList>
            <consortium name="RefSeq"/>
        </authorList>
    </citation>
    <scope>IDENTIFICATION</scope>
</reference>
<protein>
    <submittedName>
        <fullName evidence="3">Uncharacterized protein LOC112679774</fullName>
    </submittedName>
</protein>
<organism evidence="2 3">
    <name type="scientific">Sipha flava</name>
    <name type="common">yellow sugarcane aphid</name>
    <dbReference type="NCBI Taxonomy" id="143950"/>
    <lineage>
        <taxon>Eukaryota</taxon>
        <taxon>Metazoa</taxon>
        <taxon>Ecdysozoa</taxon>
        <taxon>Arthropoda</taxon>
        <taxon>Hexapoda</taxon>
        <taxon>Insecta</taxon>
        <taxon>Pterygota</taxon>
        <taxon>Neoptera</taxon>
        <taxon>Paraneoptera</taxon>
        <taxon>Hemiptera</taxon>
        <taxon>Sternorrhyncha</taxon>
        <taxon>Aphidomorpha</taxon>
        <taxon>Aphidoidea</taxon>
        <taxon>Aphididae</taxon>
        <taxon>Sipha</taxon>
    </lineage>
</organism>
<feature type="region of interest" description="Disordered" evidence="1">
    <location>
        <begin position="289"/>
        <end position="310"/>
    </location>
</feature>
<gene>
    <name evidence="3" type="primary">LOC112679774</name>
</gene>
<name>A0A8B8F3V8_9HEMI</name>
<keyword evidence="2" id="KW-1185">Reference proteome</keyword>